<dbReference type="SUPFAM" id="SSF53822">
    <property type="entry name" value="Periplasmic binding protein-like I"/>
    <property type="match status" value="1"/>
</dbReference>
<dbReference type="Gene3D" id="3.40.50.2300">
    <property type="match status" value="2"/>
</dbReference>
<dbReference type="InterPro" id="IPR051010">
    <property type="entry name" value="BCAA_transport"/>
</dbReference>
<evidence type="ECO:0000313" key="5">
    <source>
        <dbReference type="EMBL" id="MDM9561553.1"/>
    </source>
</evidence>
<protein>
    <submittedName>
        <fullName evidence="5">ABC transporter substrate-binding protein</fullName>
    </submittedName>
</protein>
<accession>A0ABT7W8N3</accession>
<feature type="signal peptide" evidence="3">
    <location>
        <begin position="1"/>
        <end position="24"/>
    </location>
</feature>
<dbReference type="InterPro" id="IPR028081">
    <property type="entry name" value="Leu-bd"/>
</dbReference>
<feature type="chain" id="PRO_5045644511" evidence="3">
    <location>
        <begin position="25"/>
        <end position="405"/>
    </location>
</feature>
<evidence type="ECO:0000256" key="1">
    <source>
        <dbReference type="ARBA" id="ARBA00010062"/>
    </source>
</evidence>
<gene>
    <name evidence="5" type="ORF">QUC21_21135</name>
</gene>
<evidence type="ECO:0000259" key="4">
    <source>
        <dbReference type="Pfam" id="PF13458"/>
    </source>
</evidence>
<proteinExistence type="inferred from homology"/>
<dbReference type="PANTHER" id="PTHR30483">
    <property type="entry name" value="LEUCINE-SPECIFIC-BINDING PROTEIN"/>
    <property type="match status" value="1"/>
</dbReference>
<evidence type="ECO:0000256" key="3">
    <source>
        <dbReference type="SAM" id="SignalP"/>
    </source>
</evidence>
<organism evidence="5 6">
    <name type="scientific">Bordetella petrii</name>
    <dbReference type="NCBI Taxonomy" id="94624"/>
    <lineage>
        <taxon>Bacteria</taxon>
        <taxon>Pseudomonadati</taxon>
        <taxon>Pseudomonadota</taxon>
        <taxon>Betaproteobacteria</taxon>
        <taxon>Burkholderiales</taxon>
        <taxon>Alcaligenaceae</taxon>
        <taxon>Bordetella</taxon>
    </lineage>
</organism>
<evidence type="ECO:0000256" key="2">
    <source>
        <dbReference type="ARBA" id="ARBA00022729"/>
    </source>
</evidence>
<dbReference type="RefSeq" id="WP_028355351.1">
    <property type="nucleotide sequence ID" value="NZ_JAUDJE010000023.1"/>
</dbReference>
<reference evidence="5" key="1">
    <citation type="submission" date="2023-06" db="EMBL/GenBank/DDBJ databases">
        <title>full genome analysis of Phenantherene degrader P3.</title>
        <authorList>
            <person name="Akbar A."/>
            <person name="Rahmeh R."/>
            <person name="Kishk M."/>
        </authorList>
    </citation>
    <scope>NUCLEOTIDE SEQUENCE</scope>
    <source>
        <strain evidence="5">P3</strain>
    </source>
</reference>
<keyword evidence="6" id="KW-1185">Reference proteome</keyword>
<dbReference type="CDD" id="cd06345">
    <property type="entry name" value="PBP1_ABC_ligand_binding-like"/>
    <property type="match status" value="1"/>
</dbReference>
<comment type="caution">
    <text evidence="5">The sequence shown here is derived from an EMBL/GenBank/DDBJ whole genome shotgun (WGS) entry which is preliminary data.</text>
</comment>
<sequence length="405" mass="44060">MKLPRLIAASCAAMLALGTAASMAADPIVIGVSIAQSPPGSVVQGTQVKDGVEIVTKIINDKGGVLGRPLEIVYEDNQGIPEKGRAAAEKLIARDKVVAITGGHQSSVCLAEIEVAHRYKMPYVNTNCWSDDVRAKGYPEVFNPGNYNTRVSSAMADTIAALKVKRVVAFAENTDYGIGQAKLLGDFLKKAAPDTEYKYVALDRAGKDFTPAVLPLRANPPDVVVNIMLPPAAYILMNQLYEQGVAPSAQTWLYDGAGIADYPDFWQNVKEAGKYMLAFGLYHPLMPMPELGKQVGQIYQQQSKSEPNRLIFQAADSVLLIARAIEQAKSTDSAAIIKALQDMEFEGTRGKFRFSQDAGYKYQQWVDIPYVTYQLTEIDQPLSKTTLIQASGQPLDIAKAVKPAR</sequence>
<dbReference type="InterPro" id="IPR028082">
    <property type="entry name" value="Peripla_BP_I"/>
</dbReference>
<dbReference type="Pfam" id="PF13458">
    <property type="entry name" value="Peripla_BP_6"/>
    <property type="match status" value="1"/>
</dbReference>
<dbReference type="EMBL" id="JAUDJE010000023">
    <property type="protein sequence ID" value="MDM9561553.1"/>
    <property type="molecule type" value="Genomic_DNA"/>
</dbReference>
<evidence type="ECO:0000313" key="6">
    <source>
        <dbReference type="Proteomes" id="UP001175604"/>
    </source>
</evidence>
<comment type="similarity">
    <text evidence="1">Belongs to the leucine-binding protein family.</text>
</comment>
<feature type="domain" description="Leucine-binding protein" evidence="4">
    <location>
        <begin position="27"/>
        <end position="358"/>
    </location>
</feature>
<name>A0ABT7W8N3_9BORD</name>
<dbReference type="Proteomes" id="UP001175604">
    <property type="component" value="Unassembled WGS sequence"/>
</dbReference>
<keyword evidence="2 3" id="KW-0732">Signal</keyword>
<dbReference type="PANTHER" id="PTHR30483:SF6">
    <property type="entry name" value="PERIPLASMIC BINDING PROTEIN OF ABC TRANSPORTER FOR NATURAL AMINO ACIDS"/>
    <property type="match status" value="1"/>
</dbReference>